<name>A0AAE6UQE2_9PSED</name>
<keyword evidence="1" id="KW-0614">Plasmid</keyword>
<evidence type="ECO:0000313" key="2">
    <source>
        <dbReference type="Proteomes" id="UP000423413"/>
    </source>
</evidence>
<dbReference type="AlphaFoldDB" id="A0AAE6UQE2"/>
<protein>
    <submittedName>
        <fullName evidence="1">Uncharacterized protein</fullName>
    </submittedName>
</protein>
<organism evidence="1 2">
    <name type="scientific">Pseudomonas coronafaciens pv. coronafaciens</name>
    <dbReference type="NCBI Taxonomy" id="235275"/>
    <lineage>
        <taxon>Bacteria</taxon>
        <taxon>Pseudomonadati</taxon>
        <taxon>Pseudomonadota</taxon>
        <taxon>Gammaproteobacteria</taxon>
        <taxon>Pseudomonadales</taxon>
        <taxon>Pseudomonadaceae</taxon>
        <taxon>Pseudomonas</taxon>
        <taxon>Pseudomonas coronafaciens</taxon>
    </lineage>
</organism>
<accession>A0AAE6UQE2</accession>
<reference evidence="1 2" key="1">
    <citation type="submission" date="2019-11" db="EMBL/GenBank/DDBJ databases">
        <title>Complete genome sequence of Pseudomonas syringae pv. coronafaciens isolate B19001 originated in imported oat cereal.</title>
        <authorList>
            <person name="Kim S.M."/>
            <person name="Lee B.C."/>
            <person name="Seo S.J."/>
            <person name="Lee J.E."/>
            <person name="Choi N.J."/>
            <person name="Park J.H."/>
        </authorList>
    </citation>
    <scope>NUCLEOTIDE SEQUENCE [LARGE SCALE GENOMIC DNA]</scope>
    <source>
        <strain evidence="1 2">B19001</strain>
        <plasmid evidence="1 2">unnamed1</plasmid>
    </source>
</reference>
<gene>
    <name evidence="1" type="ORF">GMO17_27100</name>
</gene>
<proteinExistence type="predicted"/>
<dbReference type="RefSeq" id="WP_122354576.1">
    <property type="nucleotide sequence ID" value="NZ_CP046442.1"/>
</dbReference>
<dbReference type="Proteomes" id="UP000423413">
    <property type="component" value="Plasmid unnamed1"/>
</dbReference>
<evidence type="ECO:0000313" key="1">
    <source>
        <dbReference type="EMBL" id="QGT84806.1"/>
    </source>
</evidence>
<dbReference type="EMBL" id="CP046442">
    <property type="protein sequence ID" value="QGT84806.1"/>
    <property type="molecule type" value="Genomic_DNA"/>
</dbReference>
<sequence length="82" mass="9166">MATATLMQRYSEYNDRLKAHGIKLVAFDCPSCKQSIETRPAPKGEVWDTLSDCPHCNAMFMKFTKGKKAYGLIPEVPAKVSL</sequence>
<geneLocation type="plasmid" evidence="1 2">
    <name>unnamed1</name>
</geneLocation>